<accession>A0AAV6JE49</accession>
<dbReference type="InterPro" id="IPR007150">
    <property type="entry name" value="HUS1/Mec3"/>
</dbReference>
<feature type="domain" description="SWIM-type" evidence="6">
    <location>
        <begin position="762"/>
        <end position="798"/>
    </location>
</feature>
<dbReference type="PANTHER" id="PTHR31669">
    <property type="entry name" value="PROTEIN FAR1-RELATED SEQUENCE 10-RELATED"/>
    <property type="match status" value="1"/>
</dbReference>
<dbReference type="GO" id="GO:0000077">
    <property type="term" value="P:DNA damage checkpoint signaling"/>
    <property type="evidence" value="ECO:0007669"/>
    <property type="project" value="InterPro"/>
</dbReference>
<reference evidence="7" key="1">
    <citation type="submission" date="2020-08" db="EMBL/GenBank/DDBJ databases">
        <title>Plant Genome Project.</title>
        <authorList>
            <person name="Zhang R.-G."/>
        </authorList>
    </citation>
    <scope>NUCLEOTIDE SEQUENCE</scope>
    <source>
        <strain evidence="7">WSP0</strain>
        <tissue evidence="7">Leaf</tissue>
    </source>
</reference>
<dbReference type="InterPro" id="IPR031052">
    <property type="entry name" value="FHY3/FAR1"/>
</dbReference>
<dbReference type="Proteomes" id="UP000823749">
    <property type="component" value="Chromosome 8"/>
</dbReference>
<dbReference type="GO" id="GO:0008270">
    <property type="term" value="F:zinc ion binding"/>
    <property type="evidence" value="ECO:0007669"/>
    <property type="project" value="UniProtKB-KW"/>
</dbReference>
<protein>
    <recommendedName>
        <fullName evidence="6">SWIM-type domain-containing protein</fullName>
    </recommendedName>
</protein>
<dbReference type="Pfam" id="PF03101">
    <property type="entry name" value="FAR1"/>
    <property type="match status" value="2"/>
</dbReference>
<dbReference type="EMBL" id="JACTNZ010000008">
    <property type="protein sequence ID" value="KAG5537495.1"/>
    <property type="molecule type" value="Genomic_DNA"/>
</dbReference>
<dbReference type="PANTHER" id="PTHR31669:SF236">
    <property type="entry name" value="PROTEIN FAR1-RELATED SEQUENCE"/>
    <property type="match status" value="1"/>
</dbReference>
<gene>
    <name evidence="7" type="ORF">RHGRI_024810</name>
</gene>
<dbReference type="InterPro" id="IPR007527">
    <property type="entry name" value="Znf_SWIM"/>
</dbReference>
<keyword evidence="3 5" id="KW-0863">Zinc-finger</keyword>
<evidence type="ECO:0000256" key="4">
    <source>
        <dbReference type="ARBA" id="ARBA00022833"/>
    </source>
</evidence>
<comment type="similarity">
    <text evidence="1">Belongs to the FHY3/FAR1 family.</text>
</comment>
<dbReference type="GO" id="GO:0030896">
    <property type="term" value="C:checkpoint clamp complex"/>
    <property type="evidence" value="ECO:0007669"/>
    <property type="project" value="InterPro"/>
</dbReference>
<keyword evidence="2" id="KW-0479">Metal-binding</keyword>
<dbReference type="Pfam" id="PF04005">
    <property type="entry name" value="Hus1"/>
    <property type="match status" value="1"/>
</dbReference>
<evidence type="ECO:0000256" key="3">
    <source>
        <dbReference type="ARBA" id="ARBA00022771"/>
    </source>
</evidence>
<evidence type="ECO:0000313" key="7">
    <source>
        <dbReference type="EMBL" id="KAG5537495.1"/>
    </source>
</evidence>
<dbReference type="InterPro" id="IPR006564">
    <property type="entry name" value="Znf_PMZ"/>
</dbReference>
<dbReference type="InterPro" id="IPR004330">
    <property type="entry name" value="FAR1_DNA_bnd_dom"/>
</dbReference>
<dbReference type="SMART" id="SM00575">
    <property type="entry name" value="ZnF_PMZ"/>
    <property type="match status" value="1"/>
</dbReference>
<organism evidence="7 8">
    <name type="scientific">Rhododendron griersonianum</name>
    <dbReference type="NCBI Taxonomy" id="479676"/>
    <lineage>
        <taxon>Eukaryota</taxon>
        <taxon>Viridiplantae</taxon>
        <taxon>Streptophyta</taxon>
        <taxon>Embryophyta</taxon>
        <taxon>Tracheophyta</taxon>
        <taxon>Spermatophyta</taxon>
        <taxon>Magnoliopsida</taxon>
        <taxon>eudicotyledons</taxon>
        <taxon>Gunneridae</taxon>
        <taxon>Pentapetalae</taxon>
        <taxon>asterids</taxon>
        <taxon>Ericales</taxon>
        <taxon>Ericaceae</taxon>
        <taxon>Ericoideae</taxon>
        <taxon>Rhodoreae</taxon>
        <taxon>Rhododendron</taxon>
    </lineage>
</organism>
<comment type="caution">
    <text evidence="7">The sequence shown here is derived from an EMBL/GenBank/DDBJ whole genome shotgun (WGS) entry which is preliminary data.</text>
</comment>
<sequence>MALRLEGLSVTKPKGLNSGVVSLLFASPFSEALAMTRLVALFLLQYPRPLVAAVAAVLMVGDQIHNKTKLRQGKTNLSGFDTTPRKGLRNHDRRQQVFSGRRRLIAGPRSRYLTEWKFKGMDTNNVIDAFPMKNELKGSEDSDLLLEEDNSEQEIDGEQVFGIETTDFEDASEQVLGFESNDIGNNSEQVLEFGSNEEENNTQQLLEIDSNHHINNSDQVFEIESSYHENGRDCDTTTIDDQIGVSQGKGYPPPVVGMEFESYDDAYHYYNCYAKELGFGIRVKSSWTKRNSKEKRGAVLCCNCEGFKTVKEASSRRKETRTGCLAMIRLRLVESNRWKVDEIKLEHNHLFDPERAQNSKSHKKMDAGVKRKLEPPDVEVRTIKHALCVLNHNGVEEIPAQYILSRWRKDFKRMYVPDLGSDSIDITNPVQWFDHLYRRALQVVEEGVTSRDHHTVAWQALKESGFGQSCSRQCEALKSFESEAEMDEVSLNSEPAYDDEADEFEIEGYCGMADYIGQGGTIQGENPLPPAVGMEFDSYDDVYYFYNCYAKDQGFGIRVSNTWYRKSKERYRGKLSCSSAGFKKKSEANRPRPETRTGCPAMVKFRLMDNKRWRIIEVELEHNHLISPATGKFYKSHKTMGVGKLEKKRPPPLDTSAEEVQKVRLFRTVLVDAEDNGNMYSEDGEYGIGSRSSSPALISRFYFELQLSKLYTNNIFKKFQSEVEGMYSCSSTRQISVDGSINTYIVKEHTEVEENRRDTRDYEVMYNPSEGEVLCVCGLFNFQGYLCRHALSILNQNGLQEIPPQYILLRWRKDIQRNYVLDHGCNIIDVNNPVHMYDHLYKCGVQVVEQGRKSQDCFKFALQALDEILNKVHLAEDLGSELPKLYGVGELCEEMKFKAFLTDNGVSLLEKRFLPALDKMGRTCHLYLTRDHTIFLHNLLNGDGIQCVAQFRKEALFDDYRISSQNDDRIAFAIDLSLLQRALRSVIAIYAEFSGSHSGYGGASVSNRLQIKLVKKLPPHSQQPTPFLTFETKGYKSAVIQDVPISKPLSRSDVLELQGALEMAQDLPRTLVQVPDMNQLQNFVDRMKHVGDLLNVSITKYGDLHLQISTTLITLGAEFRKLSVIGEQSEVPVGERDLSAQSRTQRAVERGDAMTVQVSVKHFAKSLQCHLAKPDCAFFGIAAQGACLTVIFQFFVPGTRQRDKSISLHCRLPVLDPGAS</sequence>
<keyword evidence="4" id="KW-0862">Zinc</keyword>
<name>A0AAV6JE49_9ERIC</name>
<evidence type="ECO:0000256" key="1">
    <source>
        <dbReference type="ARBA" id="ARBA00005889"/>
    </source>
</evidence>
<evidence type="ECO:0000259" key="6">
    <source>
        <dbReference type="PROSITE" id="PS50966"/>
    </source>
</evidence>
<evidence type="ECO:0000256" key="5">
    <source>
        <dbReference type="PROSITE-ProRule" id="PRU00325"/>
    </source>
</evidence>
<keyword evidence="8" id="KW-1185">Reference proteome</keyword>
<dbReference type="AlphaFoldDB" id="A0AAV6JE49"/>
<evidence type="ECO:0000313" key="8">
    <source>
        <dbReference type="Proteomes" id="UP000823749"/>
    </source>
</evidence>
<dbReference type="Gene3D" id="3.70.10.10">
    <property type="match status" value="1"/>
</dbReference>
<evidence type="ECO:0000256" key="2">
    <source>
        <dbReference type="ARBA" id="ARBA00022723"/>
    </source>
</evidence>
<dbReference type="PROSITE" id="PS50966">
    <property type="entry name" value="ZF_SWIM"/>
    <property type="match status" value="1"/>
</dbReference>
<dbReference type="Pfam" id="PF04434">
    <property type="entry name" value="SWIM"/>
    <property type="match status" value="1"/>
</dbReference>
<dbReference type="GO" id="GO:0006355">
    <property type="term" value="P:regulation of DNA-templated transcription"/>
    <property type="evidence" value="ECO:0007669"/>
    <property type="project" value="InterPro"/>
</dbReference>
<proteinExistence type="inferred from homology"/>
<dbReference type="FunFam" id="3.70.10.10:FF:000010">
    <property type="entry name" value="Checkpoint protein"/>
    <property type="match status" value="1"/>
</dbReference>